<organism evidence="1 2">
    <name type="scientific">Stentor coeruleus</name>
    <dbReference type="NCBI Taxonomy" id="5963"/>
    <lineage>
        <taxon>Eukaryota</taxon>
        <taxon>Sar</taxon>
        <taxon>Alveolata</taxon>
        <taxon>Ciliophora</taxon>
        <taxon>Postciliodesmatophora</taxon>
        <taxon>Heterotrichea</taxon>
        <taxon>Heterotrichida</taxon>
        <taxon>Stentoridae</taxon>
        <taxon>Stentor</taxon>
    </lineage>
</organism>
<name>A0A1R2B3S9_9CILI</name>
<reference evidence="1 2" key="1">
    <citation type="submission" date="2016-11" db="EMBL/GenBank/DDBJ databases">
        <title>The macronuclear genome of Stentor coeruleus: a giant cell with tiny introns.</title>
        <authorList>
            <person name="Slabodnick M."/>
            <person name="Ruby J.G."/>
            <person name="Reiff S.B."/>
            <person name="Swart E.C."/>
            <person name="Gosai S."/>
            <person name="Prabakaran S."/>
            <person name="Witkowska E."/>
            <person name="Larue G.E."/>
            <person name="Fisher S."/>
            <person name="Freeman R.M."/>
            <person name="Gunawardena J."/>
            <person name="Chu W."/>
            <person name="Stover N.A."/>
            <person name="Gregory B.D."/>
            <person name="Nowacki M."/>
            <person name="Derisi J."/>
            <person name="Roy S.W."/>
            <person name="Marshall W.F."/>
            <person name="Sood P."/>
        </authorList>
    </citation>
    <scope>NUCLEOTIDE SEQUENCE [LARGE SCALE GENOMIC DNA]</scope>
    <source>
        <strain evidence="1">WM001</strain>
    </source>
</reference>
<accession>A0A1R2B3S9</accession>
<proteinExistence type="predicted"/>
<dbReference type="EMBL" id="MPUH01000994">
    <property type="protein sequence ID" value="OMJ71397.1"/>
    <property type="molecule type" value="Genomic_DNA"/>
</dbReference>
<gene>
    <name evidence="1" type="ORF">SteCoe_30412</name>
</gene>
<evidence type="ECO:0000313" key="2">
    <source>
        <dbReference type="Proteomes" id="UP000187209"/>
    </source>
</evidence>
<dbReference type="AlphaFoldDB" id="A0A1R2B3S9"/>
<keyword evidence="2" id="KW-1185">Reference proteome</keyword>
<comment type="caution">
    <text evidence="1">The sequence shown here is derived from an EMBL/GenBank/DDBJ whole genome shotgun (WGS) entry which is preliminary data.</text>
</comment>
<dbReference type="Proteomes" id="UP000187209">
    <property type="component" value="Unassembled WGS sequence"/>
</dbReference>
<evidence type="ECO:0000313" key="1">
    <source>
        <dbReference type="EMBL" id="OMJ71397.1"/>
    </source>
</evidence>
<protein>
    <submittedName>
        <fullName evidence="1">Uncharacterized protein</fullName>
    </submittedName>
</protein>
<sequence>MITLLLVLVLCIFIFKTILHMICSFYLSSCLKQSKLLEALLCRIKTLSQILHGINAAPEVRGFLEKTQKKPFIENLKLHILGHIYPLDYLSQVKSHEKYFKILVNEGNLLLQSQENIIKRILDSDLPSDSSENILKISKGLKTLYSEFNSKTISRETLQKLSEFLKTSNTTSKLQQNNFLDELISKGPAQVIEAQGELESNISYSEPSGSFSSIPITETMLELKSSLKKLNTKTIYKYQDNLGAMHVSESSKYS</sequence>